<keyword evidence="3" id="KW-1185">Reference proteome</keyword>
<evidence type="ECO:0000313" key="2">
    <source>
        <dbReference type="EMBL" id="KAL0008504.1"/>
    </source>
</evidence>
<proteinExistence type="predicted"/>
<dbReference type="AlphaFoldDB" id="A0AAW2DE56"/>
<feature type="region of interest" description="Disordered" evidence="1">
    <location>
        <begin position="1"/>
        <end position="36"/>
    </location>
</feature>
<comment type="caution">
    <text evidence="2">The sequence shown here is derived from an EMBL/GenBank/DDBJ whole genome shotgun (WGS) entry which is preliminary data.</text>
</comment>
<accession>A0AAW2DE56</accession>
<sequence>MQLRKSTQELKKKLMEEERERKSAAAALDSAEKQAEGQRVLLRNAEDQLAASKTQITTLKKGLEEAELARAKSEKARDQAEQEGYDIGVVETKEALRAEVSGVCKTYCAQVWNGALNQAGVETSSILRKAKGAYCPPAIQECSPSGLRSVNTPEVVEVGKDSTAIAPTSSDKVSEVIEEEKNDQAMVLAAPELPITAHDPQVKREFQQSMEIVLASLPLPSKADPIGKGPKISETAPTEPHQAPSKEKIVIKKK</sequence>
<gene>
    <name evidence="2" type="ORF">SO802_010006</name>
</gene>
<protein>
    <submittedName>
        <fullName evidence="2">Uncharacterized protein</fullName>
    </submittedName>
</protein>
<feature type="compositionally biased region" description="Basic and acidic residues" evidence="1">
    <location>
        <begin position="1"/>
        <end position="23"/>
    </location>
</feature>
<name>A0AAW2DE56_9ROSI</name>
<evidence type="ECO:0000313" key="3">
    <source>
        <dbReference type="Proteomes" id="UP001459277"/>
    </source>
</evidence>
<dbReference type="EMBL" id="JAZDWU010000003">
    <property type="protein sequence ID" value="KAL0008504.1"/>
    <property type="molecule type" value="Genomic_DNA"/>
</dbReference>
<reference evidence="2 3" key="1">
    <citation type="submission" date="2024-01" db="EMBL/GenBank/DDBJ databases">
        <title>A telomere-to-telomere, gap-free genome of sweet tea (Lithocarpus litseifolius).</title>
        <authorList>
            <person name="Zhou J."/>
        </authorList>
    </citation>
    <scope>NUCLEOTIDE SEQUENCE [LARGE SCALE GENOMIC DNA]</scope>
    <source>
        <strain evidence="2">Zhou-2022a</strain>
        <tissue evidence="2">Leaf</tissue>
    </source>
</reference>
<evidence type="ECO:0000256" key="1">
    <source>
        <dbReference type="SAM" id="MobiDB-lite"/>
    </source>
</evidence>
<dbReference type="Proteomes" id="UP001459277">
    <property type="component" value="Unassembled WGS sequence"/>
</dbReference>
<feature type="compositionally biased region" description="Basic and acidic residues" evidence="1">
    <location>
        <begin position="244"/>
        <end position="254"/>
    </location>
</feature>
<feature type="region of interest" description="Disordered" evidence="1">
    <location>
        <begin position="218"/>
        <end position="254"/>
    </location>
</feature>
<organism evidence="2 3">
    <name type="scientific">Lithocarpus litseifolius</name>
    <dbReference type="NCBI Taxonomy" id="425828"/>
    <lineage>
        <taxon>Eukaryota</taxon>
        <taxon>Viridiplantae</taxon>
        <taxon>Streptophyta</taxon>
        <taxon>Embryophyta</taxon>
        <taxon>Tracheophyta</taxon>
        <taxon>Spermatophyta</taxon>
        <taxon>Magnoliopsida</taxon>
        <taxon>eudicotyledons</taxon>
        <taxon>Gunneridae</taxon>
        <taxon>Pentapetalae</taxon>
        <taxon>rosids</taxon>
        <taxon>fabids</taxon>
        <taxon>Fagales</taxon>
        <taxon>Fagaceae</taxon>
        <taxon>Lithocarpus</taxon>
    </lineage>
</organism>